<dbReference type="InterPro" id="IPR025252">
    <property type="entry name" value="DUF4200"/>
</dbReference>
<dbReference type="Proteomes" id="UP000682892">
    <property type="component" value="Unassembled WGS sequence"/>
</dbReference>
<name>A0A1S4FZY8_AEDAE</name>
<dbReference type="InterPro" id="IPR051147">
    <property type="entry name" value="CFAP_domain-containing"/>
</dbReference>
<dbReference type="Pfam" id="PF13863">
    <property type="entry name" value="DUF4200"/>
    <property type="match status" value="1"/>
</dbReference>
<dbReference type="KEGG" id="aag:5578295"/>
<gene>
    <name evidence="4" type="ORF">AaeL_AAEL013621</name>
</gene>
<dbReference type="GO" id="GO:0005856">
    <property type="term" value="C:cytoskeleton"/>
    <property type="evidence" value="ECO:0007669"/>
    <property type="project" value="UniProtKB-ARBA"/>
</dbReference>
<evidence type="ECO:0000259" key="3">
    <source>
        <dbReference type="Pfam" id="PF13863"/>
    </source>
</evidence>
<evidence type="ECO:0000313" key="4">
    <source>
        <dbReference type="EMBL" id="EAT34108.1"/>
    </source>
</evidence>
<proteinExistence type="predicted"/>
<reference evidence="4" key="3">
    <citation type="submission" date="2012-09" db="EMBL/GenBank/DDBJ databases">
        <authorList>
            <consortium name="VectorBase"/>
        </authorList>
    </citation>
    <scope>NUCLEOTIDE SEQUENCE</scope>
    <source>
        <strain evidence="4">Liverpool</strain>
    </source>
</reference>
<feature type="domain" description="DUF4200" evidence="3">
    <location>
        <begin position="55"/>
        <end position="171"/>
    </location>
</feature>
<dbReference type="HOGENOM" id="CLU_781223_0_0_1"/>
<feature type="coiled-coil region" evidence="2">
    <location>
        <begin position="121"/>
        <end position="155"/>
    </location>
</feature>
<dbReference type="EMBL" id="CH478071">
    <property type="protein sequence ID" value="EAT34108.1"/>
    <property type="molecule type" value="Genomic_DNA"/>
</dbReference>
<reference evidence="4" key="1">
    <citation type="submission" date="2005-10" db="EMBL/GenBank/DDBJ databases">
        <authorList>
            <person name="Loftus B.J."/>
            <person name="Nene V.M."/>
            <person name="Hannick L.I."/>
            <person name="Bidwell S."/>
            <person name="Haas B."/>
            <person name="Amedeo P."/>
            <person name="Orvis J."/>
            <person name="Wortman J.R."/>
            <person name="White O.R."/>
            <person name="Salzberg S."/>
            <person name="Shumway M."/>
            <person name="Koo H."/>
            <person name="Zhao Y."/>
            <person name="Holmes M."/>
            <person name="Miller J."/>
            <person name="Schatz M."/>
            <person name="Pop M."/>
            <person name="Pai G."/>
            <person name="Utterback T."/>
            <person name="Rogers Y.-H."/>
            <person name="Kravitz S."/>
            <person name="Fraser C.M."/>
        </authorList>
    </citation>
    <scope>NUCLEOTIDE SEQUENCE</scope>
    <source>
        <strain evidence="4">Liverpool</strain>
    </source>
</reference>
<evidence type="ECO:0000256" key="2">
    <source>
        <dbReference type="SAM" id="Coils"/>
    </source>
</evidence>
<reference evidence="4" key="2">
    <citation type="journal article" date="2007" name="Science">
        <title>Genome sequence of Aedes aegypti, a major arbovirus vector.</title>
        <authorList>
            <person name="Nene V."/>
            <person name="Wortman J.R."/>
            <person name="Lawson D."/>
            <person name="Haas B."/>
            <person name="Kodira C."/>
            <person name="Tu Z.J."/>
            <person name="Loftus B."/>
            <person name="Xi Z."/>
            <person name="Megy K."/>
            <person name="Grabherr M."/>
            <person name="Ren Q."/>
            <person name="Zdobnov E.M."/>
            <person name="Lobo N.F."/>
            <person name="Campbell K.S."/>
            <person name="Brown S.E."/>
            <person name="Bonaldo M.F."/>
            <person name="Zhu J."/>
            <person name="Sinkins S.P."/>
            <person name="Hogenkamp D.G."/>
            <person name="Amedeo P."/>
            <person name="Arensburger P."/>
            <person name="Atkinson P.W."/>
            <person name="Bidwell S."/>
            <person name="Biedler J."/>
            <person name="Birney E."/>
            <person name="Bruggner R.V."/>
            <person name="Costas J."/>
            <person name="Coy M.R."/>
            <person name="Crabtree J."/>
            <person name="Crawford M."/>
            <person name="Debruyn B."/>
            <person name="Decaprio D."/>
            <person name="Eiglmeier K."/>
            <person name="Eisenstadt E."/>
            <person name="El-Dorry H."/>
            <person name="Gelbart W.M."/>
            <person name="Gomes S.L."/>
            <person name="Hammond M."/>
            <person name="Hannick L.I."/>
            <person name="Hogan J.R."/>
            <person name="Holmes M.H."/>
            <person name="Jaffe D."/>
            <person name="Johnston J.S."/>
            <person name="Kennedy R.C."/>
            <person name="Koo H."/>
            <person name="Kravitz S."/>
            <person name="Kriventseva E.V."/>
            <person name="Kulp D."/>
            <person name="Labutti K."/>
            <person name="Lee E."/>
            <person name="Li S."/>
            <person name="Lovin D.D."/>
            <person name="Mao C."/>
            <person name="Mauceli E."/>
            <person name="Menck C.F."/>
            <person name="Miller J.R."/>
            <person name="Montgomery P."/>
            <person name="Mori A."/>
            <person name="Nascimento A.L."/>
            <person name="Naveira H.F."/>
            <person name="Nusbaum C."/>
            <person name="O'leary S."/>
            <person name="Orvis J."/>
            <person name="Pertea M."/>
            <person name="Quesneville H."/>
            <person name="Reidenbach K.R."/>
            <person name="Rogers Y.H."/>
            <person name="Roth C.W."/>
            <person name="Schneider J.R."/>
            <person name="Schatz M."/>
            <person name="Shumway M."/>
            <person name="Stanke M."/>
            <person name="Stinson E.O."/>
            <person name="Tubio J.M."/>
            <person name="Vanzee J.P."/>
            <person name="Verjovski-Almeida S."/>
            <person name="Werner D."/>
            <person name="White O."/>
            <person name="Wyder S."/>
            <person name="Zeng Q."/>
            <person name="Zhao Q."/>
            <person name="Zhao Y."/>
            <person name="Hill C.A."/>
            <person name="Raikhel A.S."/>
            <person name="Soares M.B."/>
            <person name="Knudson D.L."/>
            <person name="Lee N.H."/>
            <person name="Galagan J."/>
            <person name="Salzberg S.L."/>
            <person name="Paulsen I.T."/>
            <person name="Dimopoulos G."/>
            <person name="Collins F.H."/>
            <person name="Birren B."/>
            <person name="Fraser-Liggett C.M."/>
            <person name="Severson D.W."/>
        </authorList>
    </citation>
    <scope>NUCLEOTIDE SEQUENCE [LARGE SCALE GENOMIC DNA]</scope>
    <source>
        <strain evidence="4">Liverpool</strain>
    </source>
</reference>
<evidence type="ECO:0000313" key="5">
    <source>
        <dbReference type="Proteomes" id="UP000682892"/>
    </source>
</evidence>
<dbReference type="OrthoDB" id="10264298at2759"/>
<accession>A0A1S4FZY8</accession>
<evidence type="ECO:0000256" key="1">
    <source>
        <dbReference type="ARBA" id="ARBA00023054"/>
    </source>
</evidence>
<dbReference type="OMA" id="SIEMLYI"/>
<sequence>MPRVRPTTKLGVYGQYDLNPEKAVTLYTESKLQNQLYIKTPNWDVARLSFDLKGIQSNREYEEVTKEQGRMRAHSHEQFQLNEKRLKEADKLLQTLWEDFVEVNDFLKDCELKENESYGTMENEKRKQEEYTEKIRQLDDDLAVLNNFVDNYEQTIEKYAPFEAVLTETIENSDAYETIEDLTKRCDSLLLAQVEISEIEQQKIQEIETIRDNLMESTKTALHIITGLNNDLSELQGRYVHAWEECLKWEKSITTAKSYMAANEMKTSCMLDAIYHLYCLIRKRRGEQPKYFRENVEKQLDFIKEEAGIMQEIHNLAVKKLAKENMSLAAEKGSIKAKPVIFPATKKPKAFGLQN</sequence>
<keyword evidence="1 2" id="KW-0175">Coiled coil</keyword>
<dbReference type="PANTHER" id="PTHR21683">
    <property type="entry name" value="COILED-COIL DOMAIN-CONTAINING PROTEIN 42 LIKE-2-LIKE-RELATED"/>
    <property type="match status" value="1"/>
</dbReference>
<dbReference type="AlphaFoldDB" id="A0A1S4FZY8"/>
<protein>
    <submittedName>
        <fullName evidence="4">AAEL013621-PA</fullName>
    </submittedName>
</protein>
<organism evidence="4 5">
    <name type="scientific">Aedes aegypti</name>
    <name type="common">Yellowfever mosquito</name>
    <name type="synonym">Culex aegypti</name>
    <dbReference type="NCBI Taxonomy" id="7159"/>
    <lineage>
        <taxon>Eukaryota</taxon>
        <taxon>Metazoa</taxon>
        <taxon>Ecdysozoa</taxon>
        <taxon>Arthropoda</taxon>
        <taxon>Hexapoda</taxon>
        <taxon>Insecta</taxon>
        <taxon>Pterygota</taxon>
        <taxon>Neoptera</taxon>
        <taxon>Endopterygota</taxon>
        <taxon>Diptera</taxon>
        <taxon>Nematocera</taxon>
        <taxon>Culicoidea</taxon>
        <taxon>Culicidae</taxon>
        <taxon>Culicinae</taxon>
        <taxon>Aedini</taxon>
        <taxon>Aedes</taxon>
        <taxon>Stegomyia</taxon>
    </lineage>
</organism>
<dbReference type="PANTHER" id="PTHR21683:SF2">
    <property type="entry name" value="COILED-COIL DOMAIN-CONTAINING PROTEIN 42 LIKE-2-LIKE"/>
    <property type="match status" value="1"/>
</dbReference>